<gene>
    <name evidence="2" type="ORF">EDD53_2648</name>
</gene>
<proteinExistence type="predicted"/>
<organism evidence="2 3">
    <name type="scientific">Pacificibacter maritimus</name>
    <dbReference type="NCBI Taxonomy" id="762213"/>
    <lineage>
        <taxon>Bacteria</taxon>
        <taxon>Pseudomonadati</taxon>
        <taxon>Pseudomonadota</taxon>
        <taxon>Alphaproteobacteria</taxon>
        <taxon>Rhodobacterales</taxon>
        <taxon>Roseobacteraceae</taxon>
        <taxon>Pacificibacter</taxon>
    </lineage>
</organism>
<sequence length="167" mass="17879">MLHRTEMKMVICAALVMTVSACSPKANLTPNSDGVGPDEFAISVAKPLEAPNSFASLPTPTPGGSNRTDATPKADAVVALGGRVPTQSGADAGIVTYASRYGVDPAIRSDLAQADQRFLKRKSAAPRFPWTKNLYERAYRRLALDPWKELERLQAKGVSVPSAPSQR</sequence>
<protein>
    <submittedName>
        <fullName evidence="2">Beta-barrel assembly complex subunit BamF</fullName>
    </submittedName>
</protein>
<dbReference type="RefSeq" id="WP_246002390.1">
    <property type="nucleotide sequence ID" value="NZ_RKQK01000004.1"/>
</dbReference>
<feature type="compositionally biased region" description="Polar residues" evidence="1">
    <location>
        <begin position="53"/>
        <end position="69"/>
    </location>
</feature>
<keyword evidence="3" id="KW-1185">Reference proteome</keyword>
<feature type="region of interest" description="Disordered" evidence="1">
    <location>
        <begin position="52"/>
        <end position="71"/>
    </location>
</feature>
<evidence type="ECO:0000256" key="1">
    <source>
        <dbReference type="SAM" id="MobiDB-lite"/>
    </source>
</evidence>
<reference evidence="2 3" key="1">
    <citation type="submission" date="2018-11" db="EMBL/GenBank/DDBJ databases">
        <title>Genomic Encyclopedia of Type Strains, Phase IV (KMG-IV): sequencing the most valuable type-strain genomes for metagenomic binning, comparative biology and taxonomic classification.</title>
        <authorList>
            <person name="Goeker M."/>
        </authorList>
    </citation>
    <scope>NUCLEOTIDE SEQUENCE [LARGE SCALE GENOMIC DNA]</scope>
    <source>
        <strain evidence="2 3">DSM 104731</strain>
    </source>
</reference>
<evidence type="ECO:0000313" key="3">
    <source>
        <dbReference type="Proteomes" id="UP000269689"/>
    </source>
</evidence>
<dbReference type="AlphaFoldDB" id="A0A3N4U225"/>
<dbReference type="Pfam" id="PF11233">
    <property type="entry name" value="DUF3035"/>
    <property type="match status" value="1"/>
</dbReference>
<name>A0A3N4U225_9RHOB</name>
<dbReference type="EMBL" id="RKQK01000004">
    <property type="protein sequence ID" value="RPE64883.1"/>
    <property type="molecule type" value="Genomic_DNA"/>
</dbReference>
<accession>A0A3N4U225</accession>
<comment type="caution">
    <text evidence="2">The sequence shown here is derived from an EMBL/GenBank/DDBJ whole genome shotgun (WGS) entry which is preliminary data.</text>
</comment>
<dbReference type="InterPro" id="IPR021395">
    <property type="entry name" value="DUF3035"/>
</dbReference>
<dbReference type="Proteomes" id="UP000269689">
    <property type="component" value="Unassembled WGS sequence"/>
</dbReference>
<evidence type="ECO:0000313" key="2">
    <source>
        <dbReference type="EMBL" id="RPE64883.1"/>
    </source>
</evidence>
<dbReference type="PROSITE" id="PS51257">
    <property type="entry name" value="PROKAR_LIPOPROTEIN"/>
    <property type="match status" value="1"/>
</dbReference>